<proteinExistence type="predicted"/>
<dbReference type="OrthoDB" id="3399802at2"/>
<dbReference type="Proteomes" id="UP000289954">
    <property type="component" value="Unassembled WGS sequence"/>
</dbReference>
<dbReference type="CDD" id="cd00090">
    <property type="entry name" value="HTH_ARSR"/>
    <property type="match status" value="1"/>
</dbReference>
<dbReference type="InterPro" id="IPR036388">
    <property type="entry name" value="WH-like_DNA-bd_sf"/>
</dbReference>
<dbReference type="SUPFAM" id="SSF46785">
    <property type="entry name" value="Winged helix' DNA-binding domain"/>
    <property type="match status" value="1"/>
</dbReference>
<dbReference type="InterPro" id="IPR001845">
    <property type="entry name" value="HTH_ArsR_DNA-bd_dom"/>
</dbReference>
<keyword evidence="3" id="KW-1185">Reference proteome</keyword>
<accession>A0A402DLJ2</accession>
<dbReference type="EMBL" id="BIMR01000003">
    <property type="protein sequence ID" value="GCE74958.1"/>
    <property type="molecule type" value="Genomic_DNA"/>
</dbReference>
<protein>
    <submittedName>
        <fullName evidence="2">Transcriptional regulator</fullName>
    </submittedName>
</protein>
<evidence type="ECO:0000313" key="2">
    <source>
        <dbReference type="EMBL" id="GCE74958.1"/>
    </source>
</evidence>
<sequence>MSRRTAAARTLGSGSRVDLLHLLQSGGPQTVGDLADRTGLHENTAREHLQRLVLDGFVHREPEVRTTRGRPRIVYRAITSQDVRTDPVAARRLEDAIAGAALSRVLLAGYGRTVESVPESARAAGRDLAARAVAAVQTPSPRPAPDLPPEQRQLDALTAHLDRLGFDPDLEDEPLRFHLWRCPFLDLARERPDIVCSVHLGLAQGVLDAVGGPVEAAALHPFVEPHHCVLELRAQVPAVAAATTS</sequence>
<feature type="domain" description="HTH arsR-type" evidence="1">
    <location>
        <begin position="6"/>
        <end position="98"/>
    </location>
</feature>
<comment type="caution">
    <text evidence="2">The sequence shown here is derived from an EMBL/GenBank/DDBJ whole genome shotgun (WGS) entry which is preliminary data.</text>
</comment>
<organism evidence="2 3">
    <name type="scientific">Cellulomonas biazotea</name>
    <dbReference type="NCBI Taxonomy" id="1709"/>
    <lineage>
        <taxon>Bacteria</taxon>
        <taxon>Bacillati</taxon>
        <taxon>Actinomycetota</taxon>
        <taxon>Actinomycetes</taxon>
        <taxon>Micrococcales</taxon>
        <taxon>Cellulomonadaceae</taxon>
        <taxon>Cellulomonas</taxon>
    </lineage>
</organism>
<dbReference type="AlphaFoldDB" id="A0A402DLJ2"/>
<dbReference type="InterPro" id="IPR036390">
    <property type="entry name" value="WH_DNA-bd_sf"/>
</dbReference>
<dbReference type="InterPro" id="IPR011991">
    <property type="entry name" value="ArsR-like_HTH"/>
</dbReference>
<dbReference type="SMART" id="SM00418">
    <property type="entry name" value="HTH_ARSR"/>
    <property type="match status" value="1"/>
</dbReference>
<dbReference type="RefSeq" id="WP_130779590.1">
    <property type="nucleotide sequence ID" value="NZ_BIMR01000003.1"/>
</dbReference>
<dbReference type="GO" id="GO:0003700">
    <property type="term" value="F:DNA-binding transcription factor activity"/>
    <property type="evidence" value="ECO:0007669"/>
    <property type="project" value="InterPro"/>
</dbReference>
<dbReference type="Gene3D" id="1.10.10.10">
    <property type="entry name" value="Winged helix-like DNA-binding domain superfamily/Winged helix DNA-binding domain"/>
    <property type="match status" value="1"/>
</dbReference>
<gene>
    <name evidence="2" type="ORF">CBZ_00140</name>
</gene>
<name>A0A402DLJ2_9CELL</name>
<evidence type="ECO:0000259" key="1">
    <source>
        <dbReference type="SMART" id="SM00418"/>
    </source>
</evidence>
<dbReference type="Pfam" id="PF12840">
    <property type="entry name" value="HTH_20"/>
    <property type="match status" value="1"/>
</dbReference>
<evidence type="ECO:0000313" key="3">
    <source>
        <dbReference type="Proteomes" id="UP000289954"/>
    </source>
</evidence>
<reference evidence="2 3" key="1">
    <citation type="submission" date="2019-01" db="EMBL/GenBank/DDBJ databases">
        <title>Draft genome sequence of Cellulomonas takizawaensis strain TKZ-21.</title>
        <authorList>
            <person name="Yamamura H."/>
            <person name="Hayashi T."/>
            <person name="Hamada M."/>
            <person name="Serisawa Y."/>
            <person name="Matsuyama K."/>
            <person name="Nakagawa Y."/>
            <person name="Otoguro M."/>
            <person name="Yanagida F."/>
            <person name="Hayakawa M."/>
        </authorList>
    </citation>
    <scope>NUCLEOTIDE SEQUENCE [LARGE SCALE GENOMIC DNA]</scope>
    <source>
        <strain evidence="2 3">NBRC12680</strain>
    </source>
</reference>